<keyword evidence="1" id="KW-0812">Transmembrane</keyword>
<dbReference type="AlphaFoldDB" id="A8SBJ1"/>
<reference evidence="2 3" key="1">
    <citation type="submission" date="2007-09" db="EMBL/GenBank/DDBJ databases">
        <title>Draft genome sequence of Faecalibacterium prausnitzii M21/2.</title>
        <authorList>
            <person name="Sudarsanam P."/>
            <person name="Ley R."/>
            <person name="Guruge J."/>
            <person name="Turnbaugh P.J."/>
            <person name="Mahowald M."/>
            <person name="Liep D."/>
            <person name="Gordon J."/>
        </authorList>
    </citation>
    <scope>NUCLEOTIDE SEQUENCE [LARGE SCALE GENOMIC DNA]</scope>
    <source>
        <strain evidence="2 3">M21/2</strain>
    </source>
</reference>
<feature type="transmembrane region" description="Helical" evidence="1">
    <location>
        <begin position="218"/>
        <end position="238"/>
    </location>
</feature>
<protein>
    <recommendedName>
        <fullName evidence="4">Sporulation integral membrane protein YlbJ</fullName>
    </recommendedName>
</protein>
<accession>A8SBJ1</accession>
<keyword evidence="1" id="KW-0472">Membrane</keyword>
<keyword evidence="1" id="KW-1133">Transmembrane helix</keyword>
<feature type="transmembrane region" description="Helical" evidence="1">
    <location>
        <begin position="96"/>
        <end position="116"/>
    </location>
</feature>
<name>A8SBJ1_9FIRM</name>
<gene>
    <name evidence="2" type="ORF">FAEPRAM212_01685</name>
</gene>
<dbReference type="HOGENOM" id="CLU_803504_0_0_9"/>
<proteinExistence type="predicted"/>
<feature type="transmembrane region" description="Helical" evidence="1">
    <location>
        <begin position="45"/>
        <end position="67"/>
    </location>
</feature>
<dbReference type="Proteomes" id="UP000005945">
    <property type="component" value="Unassembled WGS sequence"/>
</dbReference>
<evidence type="ECO:0000313" key="2">
    <source>
        <dbReference type="EMBL" id="EDP21858.1"/>
    </source>
</evidence>
<evidence type="ECO:0000313" key="3">
    <source>
        <dbReference type="Proteomes" id="UP000005945"/>
    </source>
</evidence>
<feature type="transmembrane region" description="Helical" evidence="1">
    <location>
        <begin position="15"/>
        <end position="33"/>
    </location>
</feature>
<evidence type="ECO:0000256" key="1">
    <source>
        <dbReference type="SAM" id="Phobius"/>
    </source>
</evidence>
<evidence type="ECO:0008006" key="4">
    <source>
        <dbReference type="Google" id="ProtNLM"/>
    </source>
</evidence>
<sequence length="380" mass="39314">MEGEGVLMSKSCKPLHPGLFLLGAATAALVFAAPQTCAEAFRQGLALCGGPLLVSLFPFLVVSALIMRSGAGEVLGVLLWPVVRCIGLRSRSAGSVLLIGLVGGFAPAAAATAEAVRSRELTSQEASALLPACICSGPSFVILTVGEQLLGSRTAGVCLFAAQVLAGWLTAALLCRVRGIPEPLPAPPAAAQTEPPPALDTILAQAAVTYLKLCGFVLYFRLLAAGCGLLLPAVFAPFPAMLLEVCSGCDYAARTGLWASGLCCAALSVQGASVLLQVRTLCPPEVSLRSLLWGRLLHLPLSLALFYLGLPQSAVESFNTLCARVVPMQRVPTDCALLVFAVCCITACEACRLTEKKAQNAVPANKNCSAACKPPQNVVT</sequence>
<dbReference type="EMBL" id="ABED02000025">
    <property type="protein sequence ID" value="EDP21858.1"/>
    <property type="molecule type" value="Genomic_DNA"/>
</dbReference>
<comment type="caution">
    <text evidence="2">The sequence shown here is derived from an EMBL/GenBank/DDBJ whole genome shotgun (WGS) entry which is preliminary data.</text>
</comment>
<reference evidence="2 3" key="2">
    <citation type="submission" date="2007-09" db="EMBL/GenBank/DDBJ databases">
        <authorList>
            <person name="Fulton L."/>
            <person name="Clifton S."/>
            <person name="Fulton B."/>
            <person name="Xu J."/>
            <person name="Minx P."/>
            <person name="Pepin K.H."/>
            <person name="Johnson M."/>
            <person name="Thiruvilangam P."/>
            <person name="Bhonagiri V."/>
            <person name="Nash W.E."/>
            <person name="Mardis E.R."/>
            <person name="Wilson R.K."/>
        </authorList>
    </citation>
    <scope>NUCLEOTIDE SEQUENCE [LARGE SCALE GENOMIC DNA]</scope>
    <source>
        <strain evidence="2 3">M21/2</strain>
    </source>
</reference>
<organism evidence="2 3">
    <name type="scientific">Faecalibacterium prausnitzii M21/2</name>
    <dbReference type="NCBI Taxonomy" id="411485"/>
    <lineage>
        <taxon>Bacteria</taxon>
        <taxon>Bacillati</taxon>
        <taxon>Bacillota</taxon>
        <taxon>Clostridia</taxon>
        <taxon>Eubacteriales</taxon>
        <taxon>Oscillospiraceae</taxon>
        <taxon>Faecalibacterium</taxon>
    </lineage>
</organism>